<dbReference type="PRINTS" id="PR00252">
    <property type="entry name" value="NRIONCHANNEL"/>
</dbReference>
<feature type="transmembrane region" description="Helical" evidence="6">
    <location>
        <begin position="285"/>
        <end position="307"/>
    </location>
</feature>
<feature type="region of interest" description="Disordered" evidence="5">
    <location>
        <begin position="404"/>
        <end position="423"/>
    </location>
</feature>
<dbReference type="PANTHER" id="PTHR18945">
    <property type="entry name" value="NEUROTRANSMITTER GATED ION CHANNEL"/>
    <property type="match status" value="1"/>
</dbReference>
<dbReference type="Proteomes" id="UP001519460">
    <property type="component" value="Unassembled WGS sequence"/>
</dbReference>
<evidence type="ECO:0000256" key="7">
    <source>
        <dbReference type="SAM" id="SignalP"/>
    </source>
</evidence>
<dbReference type="SUPFAM" id="SSF63712">
    <property type="entry name" value="Nicotinic receptor ligand binding domain-like"/>
    <property type="match status" value="1"/>
</dbReference>
<sequence length="440" mass="49443">MSSSLLVVCTLVSCFVQDITAVNDSTAAPPRYYDVRRDLRSRPAVVEKIPPGGGGPQSRVNISVSLTPIDILDVDDVRQVVSASAYLRLEWNDPALAWSVLDPTNTYWDPTTPYQITLPLSEIWKPEVMILNGATTEQRMIEKFQGDVAYVWIDGTVSVSAVMTLDVISKMDLTAYPFDTQRCRVILFISSTNPVSGKHKEDEYLPGNVSRQLFAVGAEWTFEGQTVEEKELPGLGQYTIVYLEYTWTITRKTTYFVISFIVPIVLTSYMNTVVFVIPVESGERISYLVTIFVSTAVLVSFCTVNVMPQGLDETPLIMYLVLGIMVQSAALLVLIGFLLHRYYDHEHATQSSDSDKNSERRIAASERRYAPSANHELQDIHASFAPSNGVSRNDVDRQLNMNEYNDNWRGEDGGETLSPRDSQETGHHLLYCNVRHHYCL</sequence>
<evidence type="ECO:0000313" key="11">
    <source>
        <dbReference type="Proteomes" id="UP001519460"/>
    </source>
</evidence>
<protein>
    <submittedName>
        <fullName evidence="10">Uncharacterized protein</fullName>
    </submittedName>
</protein>
<dbReference type="Pfam" id="PF02931">
    <property type="entry name" value="Neur_chan_LBD"/>
    <property type="match status" value="1"/>
</dbReference>
<evidence type="ECO:0000313" key="10">
    <source>
        <dbReference type="EMBL" id="KAK7487341.1"/>
    </source>
</evidence>
<feature type="chain" id="PRO_5044747300" evidence="7">
    <location>
        <begin position="22"/>
        <end position="440"/>
    </location>
</feature>
<comment type="subcellular location">
    <subcellularLocation>
        <location evidence="1">Membrane</location>
        <topology evidence="1">Multi-pass membrane protein</topology>
    </subcellularLocation>
</comment>
<name>A0ABD0KK16_9CAEN</name>
<dbReference type="CDD" id="cd18989">
    <property type="entry name" value="LGIC_ECD_cation"/>
    <property type="match status" value="1"/>
</dbReference>
<dbReference type="CDD" id="cd19051">
    <property type="entry name" value="LGIC_TM_cation"/>
    <property type="match status" value="1"/>
</dbReference>
<dbReference type="GO" id="GO:0016020">
    <property type="term" value="C:membrane"/>
    <property type="evidence" value="ECO:0007669"/>
    <property type="project" value="UniProtKB-SubCell"/>
</dbReference>
<evidence type="ECO:0000256" key="3">
    <source>
        <dbReference type="ARBA" id="ARBA00022989"/>
    </source>
</evidence>
<evidence type="ECO:0000259" key="8">
    <source>
        <dbReference type="Pfam" id="PF02931"/>
    </source>
</evidence>
<proteinExistence type="predicted"/>
<evidence type="ECO:0000256" key="1">
    <source>
        <dbReference type="ARBA" id="ARBA00004141"/>
    </source>
</evidence>
<keyword evidence="3 6" id="KW-1133">Transmembrane helix</keyword>
<keyword evidence="7" id="KW-0732">Signal</keyword>
<dbReference type="InterPro" id="IPR038050">
    <property type="entry name" value="Neuro_actylchol_rec"/>
</dbReference>
<gene>
    <name evidence="10" type="ORF">BaRGS_00021430</name>
</gene>
<evidence type="ECO:0000256" key="2">
    <source>
        <dbReference type="ARBA" id="ARBA00022692"/>
    </source>
</evidence>
<dbReference type="Gene3D" id="2.70.170.10">
    <property type="entry name" value="Neurotransmitter-gated ion-channel ligand-binding domain"/>
    <property type="match status" value="1"/>
</dbReference>
<dbReference type="Gene3D" id="1.20.58.390">
    <property type="entry name" value="Neurotransmitter-gated ion-channel transmembrane domain"/>
    <property type="match status" value="1"/>
</dbReference>
<organism evidence="10 11">
    <name type="scientific">Batillaria attramentaria</name>
    <dbReference type="NCBI Taxonomy" id="370345"/>
    <lineage>
        <taxon>Eukaryota</taxon>
        <taxon>Metazoa</taxon>
        <taxon>Spiralia</taxon>
        <taxon>Lophotrochozoa</taxon>
        <taxon>Mollusca</taxon>
        <taxon>Gastropoda</taxon>
        <taxon>Caenogastropoda</taxon>
        <taxon>Sorbeoconcha</taxon>
        <taxon>Cerithioidea</taxon>
        <taxon>Batillariidae</taxon>
        <taxon>Batillaria</taxon>
    </lineage>
</organism>
<evidence type="ECO:0000259" key="9">
    <source>
        <dbReference type="Pfam" id="PF02932"/>
    </source>
</evidence>
<feature type="transmembrane region" description="Helical" evidence="6">
    <location>
        <begin position="255"/>
        <end position="278"/>
    </location>
</feature>
<comment type="caution">
    <text evidence="10">The sequence shown here is derived from an EMBL/GenBank/DDBJ whole genome shotgun (WGS) entry which is preliminary data.</text>
</comment>
<dbReference type="AlphaFoldDB" id="A0ABD0KK16"/>
<feature type="signal peptide" evidence="7">
    <location>
        <begin position="1"/>
        <end position="21"/>
    </location>
</feature>
<evidence type="ECO:0000256" key="6">
    <source>
        <dbReference type="SAM" id="Phobius"/>
    </source>
</evidence>
<dbReference type="InterPro" id="IPR006202">
    <property type="entry name" value="Neur_chan_lig-bd"/>
</dbReference>
<reference evidence="10 11" key="1">
    <citation type="journal article" date="2023" name="Sci. Data">
        <title>Genome assembly of the Korean intertidal mud-creeper Batillaria attramentaria.</title>
        <authorList>
            <person name="Patra A.K."/>
            <person name="Ho P.T."/>
            <person name="Jun S."/>
            <person name="Lee S.J."/>
            <person name="Kim Y."/>
            <person name="Won Y.J."/>
        </authorList>
    </citation>
    <scope>NUCLEOTIDE SEQUENCE [LARGE SCALE GENOMIC DNA]</scope>
    <source>
        <strain evidence="10">Wonlab-2016</strain>
    </source>
</reference>
<keyword evidence="4 6" id="KW-0472">Membrane</keyword>
<dbReference type="SUPFAM" id="SSF90112">
    <property type="entry name" value="Neurotransmitter-gated ion-channel transmembrane pore"/>
    <property type="match status" value="1"/>
</dbReference>
<dbReference type="InterPro" id="IPR036719">
    <property type="entry name" value="Neuro-gated_channel_TM_sf"/>
</dbReference>
<dbReference type="EMBL" id="JACVVK020000166">
    <property type="protein sequence ID" value="KAK7487341.1"/>
    <property type="molecule type" value="Genomic_DNA"/>
</dbReference>
<evidence type="ECO:0000256" key="5">
    <source>
        <dbReference type="SAM" id="MobiDB-lite"/>
    </source>
</evidence>
<feature type="domain" description="Neurotransmitter-gated ion-channel ligand-binding" evidence="8">
    <location>
        <begin position="57"/>
        <end position="224"/>
    </location>
</feature>
<feature type="transmembrane region" description="Helical" evidence="6">
    <location>
        <begin position="319"/>
        <end position="339"/>
    </location>
</feature>
<feature type="domain" description="Neurotransmitter-gated ion-channel transmembrane" evidence="9">
    <location>
        <begin position="261"/>
        <end position="375"/>
    </location>
</feature>
<evidence type="ECO:0000256" key="4">
    <source>
        <dbReference type="ARBA" id="ARBA00023136"/>
    </source>
</evidence>
<dbReference type="InterPro" id="IPR006029">
    <property type="entry name" value="Neurotrans-gated_channel_TM"/>
</dbReference>
<dbReference type="InterPro" id="IPR036734">
    <property type="entry name" value="Neur_chan_lig-bd_sf"/>
</dbReference>
<dbReference type="Pfam" id="PF02932">
    <property type="entry name" value="Neur_chan_memb"/>
    <property type="match status" value="1"/>
</dbReference>
<keyword evidence="11" id="KW-1185">Reference proteome</keyword>
<accession>A0ABD0KK16</accession>
<keyword evidence="2 6" id="KW-0812">Transmembrane</keyword>
<dbReference type="InterPro" id="IPR006201">
    <property type="entry name" value="Neur_channel"/>
</dbReference>